<evidence type="ECO:0000313" key="1">
    <source>
        <dbReference type="EnsemblPlants" id="AVESA.00010b.r2.2CG0290230.1.CDS"/>
    </source>
</evidence>
<reference evidence="1" key="2">
    <citation type="submission" date="2025-09" db="UniProtKB">
        <authorList>
            <consortium name="EnsemblPlants"/>
        </authorList>
    </citation>
    <scope>IDENTIFICATION</scope>
</reference>
<dbReference type="EnsemblPlants" id="AVESA.00010b.r2.2CG0290230.1">
    <property type="protein sequence ID" value="AVESA.00010b.r2.2CG0290230.1.CDS"/>
    <property type="gene ID" value="AVESA.00010b.r2.2CG0290230"/>
</dbReference>
<proteinExistence type="predicted"/>
<dbReference type="Proteomes" id="UP001732700">
    <property type="component" value="Chromosome 2C"/>
</dbReference>
<reference evidence="1" key="1">
    <citation type="submission" date="2021-05" db="EMBL/GenBank/DDBJ databases">
        <authorList>
            <person name="Scholz U."/>
            <person name="Mascher M."/>
            <person name="Fiebig A."/>
        </authorList>
    </citation>
    <scope>NUCLEOTIDE SEQUENCE [LARGE SCALE GENOMIC DNA]</scope>
</reference>
<evidence type="ECO:0000313" key="2">
    <source>
        <dbReference type="Proteomes" id="UP001732700"/>
    </source>
</evidence>
<accession>A0ACD5UNR1</accession>
<organism evidence="1 2">
    <name type="scientific">Avena sativa</name>
    <name type="common">Oat</name>
    <dbReference type="NCBI Taxonomy" id="4498"/>
    <lineage>
        <taxon>Eukaryota</taxon>
        <taxon>Viridiplantae</taxon>
        <taxon>Streptophyta</taxon>
        <taxon>Embryophyta</taxon>
        <taxon>Tracheophyta</taxon>
        <taxon>Spermatophyta</taxon>
        <taxon>Magnoliopsida</taxon>
        <taxon>Liliopsida</taxon>
        <taxon>Poales</taxon>
        <taxon>Poaceae</taxon>
        <taxon>BOP clade</taxon>
        <taxon>Pooideae</taxon>
        <taxon>Poodae</taxon>
        <taxon>Poeae</taxon>
        <taxon>Poeae Chloroplast Group 1 (Aveneae type)</taxon>
        <taxon>Aveninae</taxon>
        <taxon>Avena</taxon>
    </lineage>
</organism>
<sequence length="156" mass="16766">MATKQSLLALALLAAACILLLIPSASAVTDLDYCNKHKDYPVKVSGVEIVPDPVERGVPATFKISATTGETITTGKLVIDVKYFFFNVHSETDDICTKTACPATDKFELSHSQTLPSVTPPGTYTITMKMLGDKDEELSCISFKFSIGLFSPVALS</sequence>
<keyword evidence="2" id="KW-1185">Reference proteome</keyword>
<protein>
    <submittedName>
        <fullName evidence="1">Uncharacterized protein</fullName>
    </submittedName>
</protein>
<name>A0ACD5UNR1_AVESA</name>